<dbReference type="GO" id="GO:0050135">
    <property type="term" value="F:NADP+ nucleosidase activity"/>
    <property type="evidence" value="ECO:0007669"/>
    <property type="project" value="InterPro"/>
</dbReference>
<protein>
    <submittedName>
        <fullName evidence="3">Phosphoribosyl transferase domain-containing protein</fullName>
    </submittedName>
</protein>
<dbReference type="GO" id="GO:0016740">
    <property type="term" value="F:transferase activity"/>
    <property type="evidence" value="ECO:0007669"/>
    <property type="project" value="UniProtKB-KW"/>
</dbReference>
<dbReference type="AlphaFoldDB" id="A0A1C4U0D8"/>
<dbReference type="CDD" id="cd06223">
    <property type="entry name" value="PRTases_typeI"/>
    <property type="match status" value="1"/>
</dbReference>
<sequence length="316" mass="34809">MPHKPRLFIGSSTEGLEVARAIQFHLQRDAETVLWADNVFAPTDYALESLERELQAADCGVFVLTPDDLVRSRGAQRKSPRDNVVLELGLFAGKLGRRRAVVVQPRGSNLKIPSDWLGINPVDYDHPEDPTKLITATASAATQLRLHLNGLPARPLHVTWDETCALVRKLAGMLRRSPSNGGFSFDVLVGLSRGGVIVADLLSRIYGGNTPVICLWADRHSAYPQTTFAPPDNWVNQYVLSALASERVRNILVVDDITRQGRTLAGAKDFLVSALPDKTVKSAILFAPPEARERIDYVARILDTRQVQTSFALVDD</sequence>
<keyword evidence="4" id="KW-1185">Reference proteome</keyword>
<dbReference type="SUPFAM" id="SSF53271">
    <property type="entry name" value="PRTase-like"/>
    <property type="match status" value="1"/>
</dbReference>
<dbReference type="RefSeq" id="WP_167402528.1">
    <property type="nucleotide sequence ID" value="NZ_LT607411.1"/>
</dbReference>
<dbReference type="InterPro" id="IPR029057">
    <property type="entry name" value="PRTase-like"/>
</dbReference>
<dbReference type="Pfam" id="PF10137">
    <property type="entry name" value="CAP12-PCTIR_TIR"/>
    <property type="match status" value="1"/>
</dbReference>
<organism evidence="3 4">
    <name type="scientific">Micromonospora viridifaciens</name>
    <dbReference type="NCBI Taxonomy" id="1881"/>
    <lineage>
        <taxon>Bacteria</taxon>
        <taxon>Bacillati</taxon>
        <taxon>Actinomycetota</taxon>
        <taxon>Actinomycetes</taxon>
        <taxon>Micromonosporales</taxon>
        <taxon>Micromonosporaceae</taxon>
        <taxon>Micromonospora</taxon>
    </lineage>
</organism>
<dbReference type="InterPro" id="IPR019302">
    <property type="entry name" value="CAP12/PCTIR_TIR_dom"/>
</dbReference>
<dbReference type="Proteomes" id="UP000198242">
    <property type="component" value="Chromosome I"/>
</dbReference>
<gene>
    <name evidence="3" type="ORF">GA0074695_0024</name>
</gene>
<reference evidence="4" key="1">
    <citation type="submission" date="2016-06" db="EMBL/GenBank/DDBJ databases">
        <authorList>
            <person name="Varghese N."/>
            <person name="Submissions Spin"/>
        </authorList>
    </citation>
    <scope>NUCLEOTIDE SEQUENCE [LARGE SCALE GENOMIC DNA]</scope>
    <source>
        <strain evidence="4">DSM 43909</strain>
    </source>
</reference>
<evidence type="ECO:0000313" key="4">
    <source>
        <dbReference type="Proteomes" id="UP000198242"/>
    </source>
</evidence>
<dbReference type="Pfam" id="PF00156">
    <property type="entry name" value="Pribosyltran"/>
    <property type="match status" value="1"/>
</dbReference>
<proteinExistence type="predicted"/>
<dbReference type="Gene3D" id="3.40.50.2020">
    <property type="match status" value="1"/>
</dbReference>
<evidence type="ECO:0000259" key="1">
    <source>
        <dbReference type="Pfam" id="PF00156"/>
    </source>
</evidence>
<evidence type="ECO:0000313" key="3">
    <source>
        <dbReference type="EMBL" id="SCE65163.1"/>
    </source>
</evidence>
<name>A0A1C4U0D8_MICVI</name>
<dbReference type="InterPro" id="IPR000836">
    <property type="entry name" value="PRTase_dom"/>
</dbReference>
<keyword evidence="3" id="KW-0808">Transferase</keyword>
<accession>A0A1C4U0D8</accession>
<dbReference type="EMBL" id="LT607411">
    <property type="protein sequence ID" value="SCE65163.1"/>
    <property type="molecule type" value="Genomic_DNA"/>
</dbReference>
<feature type="domain" description="CD-NTase-associated protein 12/Pycsar effector protein TIR" evidence="2">
    <location>
        <begin position="6"/>
        <end position="125"/>
    </location>
</feature>
<evidence type="ECO:0000259" key="2">
    <source>
        <dbReference type="Pfam" id="PF10137"/>
    </source>
</evidence>
<feature type="domain" description="Phosphoribosyltransferase" evidence="1">
    <location>
        <begin position="165"/>
        <end position="306"/>
    </location>
</feature>